<dbReference type="Proteomes" id="UP001271648">
    <property type="component" value="Unassembled WGS sequence"/>
</dbReference>
<dbReference type="Pfam" id="PF01425">
    <property type="entry name" value="Amidase"/>
    <property type="match status" value="1"/>
</dbReference>
<dbReference type="PANTHER" id="PTHR42678">
    <property type="entry name" value="AMIDASE"/>
    <property type="match status" value="1"/>
</dbReference>
<dbReference type="SUPFAM" id="SSF75304">
    <property type="entry name" value="Amidase signature (AS) enzymes"/>
    <property type="match status" value="1"/>
</dbReference>
<dbReference type="EMBL" id="JAUBDJ010000008">
    <property type="protein sequence ID" value="MDW0117839.1"/>
    <property type="molecule type" value="Genomic_DNA"/>
</dbReference>
<protein>
    <submittedName>
        <fullName evidence="2">Amidase family protein</fullName>
    </submittedName>
</protein>
<sequence>MNGKLEKFRKEWLEEATIRQMQQKMGDNEISSEELVIMYLQRISEVDQTVNAILEINPQALQTARSLDEERRSGKVRSLLHGIPVLLKDNMDTSDKMHTSCGSLAMKDYFAEEDAFLVKKLREAGAVILGKTNMTEWANFMSDRMRNGWSSRGGQVNNPYGPFDVGGSSSGAAAAVSANMAAVSIGTETSGSIINPSAQNALVGIKPTVGAISRSGIIPLSFTQDTPGPMARTVEDATITFSLMIGHDSDDPVTKGSDCYAGIDWLSLLDPKALIGKRIGIARSIFEREISTERKAQFDTVLTQMEALGAEIIDSIDLGAMEDDLGYNVLLYEFKAALNAYLGKTPMTNPVRTLSDVIRFNKEHSEETLKYGQVMLEKVDRTSGTLKEPAYIEALIKNRHLAGEVALDKAFNEHRIDFLLFPQDHGCSFSAAAGYPAITVPASFTEKGEPFCITMCGRAFAEPELIGYAYAFEQQTLVRSKPNV</sequence>
<evidence type="ECO:0000259" key="1">
    <source>
        <dbReference type="Pfam" id="PF01425"/>
    </source>
</evidence>
<reference evidence="2 3" key="1">
    <citation type="submission" date="2023-06" db="EMBL/GenBank/DDBJ databases">
        <title>Sporosarcina sp. nov., isolated from Korean traditional fermented seafood 'Jeotgal'.</title>
        <authorList>
            <person name="Yang A.I."/>
            <person name="Shin N.-R."/>
        </authorList>
    </citation>
    <scope>NUCLEOTIDE SEQUENCE [LARGE SCALE GENOMIC DNA]</scope>
    <source>
        <strain evidence="2 3">KCTC43456</strain>
    </source>
</reference>
<comment type="caution">
    <text evidence="2">The sequence shown here is derived from an EMBL/GenBank/DDBJ whole genome shotgun (WGS) entry which is preliminary data.</text>
</comment>
<dbReference type="NCBIfam" id="NF005300">
    <property type="entry name" value="PRK06828.1"/>
    <property type="match status" value="1"/>
</dbReference>
<gene>
    <name evidence="2" type="ORF">QTL97_12905</name>
</gene>
<organism evidence="2 3">
    <name type="scientific">Sporosarcina thermotolerans</name>
    <dbReference type="NCBI Taxonomy" id="633404"/>
    <lineage>
        <taxon>Bacteria</taxon>
        <taxon>Bacillati</taxon>
        <taxon>Bacillota</taxon>
        <taxon>Bacilli</taxon>
        <taxon>Bacillales</taxon>
        <taxon>Caryophanaceae</taxon>
        <taxon>Sporosarcina</taxon>
    </lineage>
</organism>
<dbReference type="PANTHER" id="PTHR42678:SF34">
    <property type="entry name" value="OS04G0183300 PROTEIN"/>
    <property type="match status" value="1"/>
</dbReference>
<feature type="domain" description="Amidase" evidence="1">
    <location>
        <begin position="34"/>
        <end position="422"/>
    </location>
</feature>
<accession>A0AAW9A9W8</accession>
<proteinExistence type="predicted"/>
<keyword evidence="3" id="KW-1185">Reference proteome</keyword>
<evidence type="ECO:0000313" key="3">
    <source>
        <dbReference type="Proteomes" id="UP001271648"/>
    </source>
</evidence>
<evidence type="ECO:0000313" key="2">
    <source>
        <dbReference type="EMBL" id="MDW0117839.1"/>
    </source>
</evidence>
<name>A0AAW9A9W8_9BACL</name>
<dbReference type="InterPro" id="IPR036928">
    <property type="entry name" value="AS_sf"/>
</dbReference>
<dbReference type="RefSeq" id="WP_317940956.1">
    <property type="nucleotide sequence ID" value="NZ_JAUBDJ010000008.1"/>
</dbReference>
<dbReference type="Gene3D" id="3.90.1300.10">
    <property type="entry name" value="Amidase signature (AS) domain"/>
    <property type="match status" value="1"/>
</dbReference>
<dbReference type="AlphaFoldDB" id="A0AAW9A9W8"/>
<dbReference type="InterPro" id="IPR023631">
    <property type="entry name" value="Amidase_dom"/>
</dbReference>